<keyword evidence="2" id="KW-1185">Reference proteome</keyword>
<comment type="caution">
    <text evidence="1">The sequence shown here is derived from an EMBL/GenBank/DDBJ whole genome shotgun (WGS) entry which is preliminary data.</text>
</comment>
<sequence length="210" mass="23675">MTFIKNGLIVNRYTRLGVYAIYRQLEFTVSHYNDDAALIIYNVARNVVPYSRNLWLLLLFVVSVRRPHLSACQIKTWMCTCDTTHSKRIQRSGVCSPAFCPTYPANLPLVRRTGRVYVTNIVCRNVSVIYIASFSSYVVKVRSVSSTVTISFGTFAWKARDFEIPVHRTRRGVGAPQPRPARAARAPAAYVTVQECLFSMDLGLPPPPPT</sequence>
<dbReference type="AlphaFoldDB" id="A0A4C1UW81"/>
<protein>
    <submittedName>
        <fullName evidence="1">Uncharacterized protein</fullName>
    </submittedName>
</protein>
<proteinExistence type="predicted"/>
<name>A0A4C1UW81_EUMVA</name>
<dbReference type="EMBL" id="BGZK01000233">
    <property type="protein sequence ID" value="GBP30490.1"/>
    <property type="molecule type" value="Genomic_DNA"/>
</dbReference>
<accession>A0A4C1UW81</accession>
<organism evidence="1 2">
    <name type="scientific">Eumeta variegata</name>
    <name type="common">Bagworm moth</name>
    <name type="synonym">Eumeta japonica</name>
    <dbReference type="NCBI Taxonomy" id="151549"/>
    <lineage>
        <taxon>Eukaryota</taxon>
        <taxon>Metazoa</taxon>
        <taxon>Ecdysozoa</taxon>
        <taxon>Arthropoda</taxon>
        <taxon>Hexapoda</taxon>
        <taxon>Insecta</taxon>
        <taxon>Pterygota</taxon>
        <taxon>Neoptera</taxon>
        <taxon>Endopterygota</taxon>
        <taxon>Lepidoptera</taxon>
        <taxon>Glossata</taxon>
        <taxon>Ditrysia</taxon>
        <taxon>Tineoidea</taxon>
        <taxon>Psychidae</taxon>
        <taxon>Oiketicinae</taxon>
        <taxon>Eumeta</taxon>
    </lineage>
</organism>
<evidence type="ECO:0000313" key="2">
    <source>
        <dbReference type="Proteomes" id="UP000299102"/>
    </source>
</evidence>
<dbReference type="Proteomes" id="UP000299102">
    <property type="component" value="Unassembled WGS sequence"/>
</dbReference>
<reference evidence="1 2" key="1">
    <citation type="journal article" date="2019" name="Commun. Biol.">
        <title>The bagworm genome reveals a unique fibroin gene that provides high tensile strength.</title>
        <authorList>
            <person name="Kono N."/>
            <person name="Nakamura H."/>
            <person name="Ohtoshi R."/>
            <person name="Tomita M."/>
            <person name="Numata K."/>
            <person name="Arakawa K."/>
        </authorList>
    </citation>
    <scope>NUCLEOTIDE SEQUENCE [LARGE SCALE GENOMIC DNA]</scope>
</reference>
<gene>
    <name evidence="1" type="ORF">EVAR_20944_1</name>
</gene>
<evidence type="ECO:0000313" key="1">
    <source>
        <dbReference type="EMBL" id="GBP30490.1"/>
    </source>
</evidence>